<gene>
    <name evidence="2" type="primary">Contig8279.g414</name>
    <name evidence="2" type="ORF">STYLEM_5891</name>
</gene>
<protein>
    <submittedName>
        <fullName evidence="2">Uncharacterized protein</fullName>
    </submittedName>
</protein>
<dbReference type="InParanoid" id="A0A078A825"/>
<dbReference type="EMBL" id="CCKQ01005674">
    <property type="protein sequence ID" value="CDW76926.1"/>
    <property type="molecule type" value="Genomic_DNA"/>
</dbReference>
<evidence type="ECO:0000256" key="1">
    <source>
        <dbReference type="SAM" id="MobiDB-lite"/>
    </source>
</evidence>
<keyword evidence="3" id="KW-1185">Reference proteome</keyword>
<evidence type="ECO:0000313" key="3">
    <source>
        <dbReference type="Proteomes" id="UP000039865"/>
    </source>
</evidence>
<evidence type="ECO:0000313" key="2">
    <source>
        <dbReference type="EMBL" id="CDW76926.1"/>
    </source>
</evidence>
<reference evidence="2 3" key="1">
    <citation type="submission" date="2014-06" db="EMBL/GenBank/DDBJ databases">
        <authorList>
            <person name="Swart Estienne"/>
        </authorList>
    </citation>
    <scope>NUCLEOTIDE SEQUENCE [LARGE SCALE GENOMIC DNA]</scope>
    <source>
        <strain evidence="2 3">130c</strain>
    </source>
</reference>
<sequence>MIQSYKDNETALEMKLKEFTYGGKTMLDLYRPTEDLNQTAIRQNYEMFRDMNRSNQRFKVNEDQKNMSFKSKSENKRVKFQDYKKAGSSSYNGNFLDLHGSMLDASANFDLMNRTMNSSMQKKNSSPLRQMSNNNISTSQKSNQPVETFTYNGLVERPDLFEKWLQTAEGQDFIVKNKLFHLKKEKKKQYVVVKKNQVNQPIVVKDKQNQRKKLNQTHTMGINFSNGKAGDEQQLLENFNMLLNSKSNIKHAKEFLNQRLMIGDKYSRTLRKHLNVVSDSNALQATLLQNQNRKLTTDQIENTFIPSYMIPEHYKSLLRRDEQQKRESQIMDQSKISLKDNFLSRQSTANNRAKTTMKQPTSSMIKIDTLLNDQSTGRAPFNLSHQNSLEKINNEDIQETISMVQKERKRTSKKFEFFRKSSQIRDQNNPSTMSSKEEKDFNLATKENQQKYDDEKRLATLSVNKFKQLNARDEHDIKYQHEASNQKKNINYVDKEEYEPCIPKLNLTFQEKSSVNFDSLNRSVELKINTLTRQLTPIHEEEGAEIRRQIEIKKQNGDDELNEEEPALPETTYEYQKFKTEAQAFMQGAKSAQKLNRISEKVKSSKIYRRFLDFKRRTVIETQPNLQRFKQL</sequence>
<dbReference type="Proteomes" id="UP000039865">
    <property type="component" value="Unassembled WGS sequence"/>
</dbReference>
<feature type="region of interest" description="Disordered" evidence="1">
    <location>
        <begin position="421"/>
        <end position="440"/>
    </location>
</feature>
<name>A0A078A825_STYLE</name>
<proteinExistence type="predicted"/>
<accession>A0A078A825</accession>
<dbReference type="AlphaFoldDB" id="A0A078A825"/>
<feature type="compositionally biased region" description="Polar residues" evidence="1">
    <location>
        <begin position="421"/>
        <end position="434"/>
    </location>
</feature>
<organism evidence="2 3">
    <name type="scientific">Stylonychia lemnae</name>
    <name type="common">Ciliate</name>
    <dbReference type="NCBI Taxonomy" id="5949"/>
    <lineage>
        <taxon>Eukaryota</taxon>
        <taxon>Sar</taxon>
        <taxon>Alveolata</taxon>
        <taxon>Ciliophora</taxon>
        <taxon>Intramacronucleata</taxon>
        <taxon>Spirotrichea</taxon>
        <taxon>Stichotrichia</taxon>
        <taxon>Sporadotrichida</taxon>
        <taxon>Oxytrichidae</taxon>
        <taxon>Stylonychinae</taxon>
        <taxon>Stylonychia</taxon>
    </lineage>
</organism>